<evidence type="ECO:0008006" key="9">
    <source>
        <dbReference type="Google" id="ProtNLM"/>
    </source>
</evidence>
<dbReference type="GO" id="GO:0005737">
    <property type="term" value="C:cytoplasm"/>
    <property type="evidence" value="ECO:0007669"/>
    <property type="project" value="TreeGrafter"/>
</dbReference>
<protein>
    <recommendedName>
        <fullName evidence="9">ATPase AAA-2 domain protein</fullName>
    </recommendedName>
</protein>
<dbReference type="Pfam" id="PF07724">
    <property type="entry name" value="AAA_2"/>
    <property type="match status" value="1"/>
</dbReference>
<dbReference type="SUPFAM" id="SSF52540">
    <property type="entry name" value="P-loop containing nucleoside triphosphate hydrolases"/>
    <property type="match status" value="2"/>
</dbReference>
<dbReference type="GO" id="GO:0016887">
    <property type="term" value="F:ATP hydrolysis activity"/>
    <property type="evidence" value="ECO:0007669"/>
    <property type="project" value="InterPro"/>
</dbReference>
<dbReference type="InterPro" id="IPR003959">
    <property type="entry name" value="ATPase_AAA_core"/>
</dbReference>
<evidence type="ECO:0000259" key="5">
    <source>
        <dbReference type="SMART" id="SM00382"/>
    </source>
</evidence>
<dbReference type="AlphaFoldDB" id="A0A0G0MM72"/>
<dbReference type="GO" id="GO:0034605">
    <property type="term" value="P:cellular response to heat"/>
    <property type="evidence" value="ECO:0007669"/>
    <property type="project" value="TreeGrafter"/>
</dbReference>
<dbReference type="Proteomes" id="UP000034235">
    <property type="component" value="Unassembled WGS sequence"/>
</dbReference>
<dbReference type="GO" id="GO:0005524">
    <property type="term" value="F:ATP binding"/>
    <property type="evidence" value="ECO:0007669"/>
    <property type="project" value="UniProtKB-KW"/>
</dbReference>
<dbReference type="Pfam" id="PF10431">
    <property type="entry name" value="ClpB_D2-small"/>
    <property type="match status" value="1"/>
</dbReference>
<feature type="domain" description="AAA+ ATPase" evidence="5">
    <location>
        <begin position="311"/>
        <end position="435"/>
    </location>
</feature>
<accession>A0A0G0MM72</accession>
<evidence type="ECO:0000256" key="3">
    <source>
        <dbReference type="ARBA" id="ARBA00023186"/>
    </source>
</evidence>
<reference evidence="7 8" key="1">
    <citation type="journal article" date="2015" name="Nature">
        <title>rRNA introns, odd ribosomes, and small enigmatic genomes across a large radiation of phyla.</title>
        <authorList>
            <person name="Brown C.T."/>
            <person name="Hug L.A."/>
            <person name="Thomas B.C."/>
            <person name="Sharon I."/>
            <person name="Castelle C.J."/>
            <person name="Singh A."/>
            <person name="Wilkins M.J."/>
            <person name="Williams K.H."/>
            <person name="Banfield J.F."/>
        </authorList>
    </citation>
    <scope>NUCLEOTIDE SEQUENCE [LARGE SCALE GENOMIC DNA]</scope>
</reference>
<evidence type="ECO:0000256" key="2">
    <source>
        <dbReference type="ARBA" id="ARBA00022840"/>
    </source>
</evidence>
<name>A0A0G0MM72_9BACT</name>
<dbReference type="InterPro" id="IPR019489">
    <property type="entry name" value="Clp_ATPase_C"/>
</dbReference>
<dbReference type="SMART" id="SM01086">
    <property type="entry name" value="ClpB_D2-small"/>
    <property type="match status" value="1"/>
</dbReference>
<sequence length="797" mass="90261">MLTLPIKLVKFWFLDSFALFFRTWQHTISIIEEDLAVGLMLKLLFVPLFHDSSGVGRILSFIFRSFRIILGLIAYLVATVVILSLALGWYILPILALTINYYWIPQILFLTGITLFIDQVIFYPEKKVWQIKKAKDIWKATKNLKKDASWNNLLKSHEVEQLLFSLETKPSQFASQDIKIEPKHEETVFKLARENKAKFISKEYFFVALLSQIPEIENHLLKLNLKLEDVYEALNYAEIKKLKWRKVFLWDEEFGTKHLKGINRGWLGAPTPVLDSITTDLTRDAGRIGFDNFLGRNTTVMQVINILSAPKDRNVVLIGEPGSGRSALVKHLAGLIISGDAPEALATKRLLQLDLSKLLAGVKTEGDLATKIEEAFSEARSIQNAIIYIDEIHNFNVFSLLLPHLESNDLQFIASTEPEAYIKIIEKQTWFVRCFNKVEVPPATPKETMEILIESAIKSAHKEKLQFTYLALKETVEFSVKLIHDRVLPDSALSVLNESKSMSRKGVIDQNVIKEVVGKRVNVPVVDIDESQKDKLMDLEAQINQRLIGQTEAVSSVANTLRRAAISLRDEKRPIGSFLFVGPTGVGKTELAKVLTEIYFKDRATFYRFDMSEYQTDEAVDRLIGSSGETGLLTEAVRGKPYCLILLDEFEKADPKILNLFLQVLDDGRLTDGTGKTIDFTNTIIIATSNAAPSTFKLELLNRFDAVVVFKPLSEENLERIVRLKLSDLSIQLKNKGYLIDFDPGLVSVLAQKGFDPIFGARPLRRLIQDTLEANLSKMILEGKLHKGEKFLVTNIF</sequence>
<evidence type="ECO:0000256" key="4">
    <source>
        <dbReference type="SAM" id="Phobius"/>
    </source>
</evidence>
<evidence type="ECO:0000259" key="6">
    <source>
        <dbReference type="SMART" id="SM01086"/>
    </source>
</evidence>
<dbReference type="Gene3D" id="3.40.50.300">
    <property type="entry name" value="P-loop containing nucleotide triphosphate hydrolases"/>
    <property type="match status" value="2"/>
</dbReference>
<dbReference type="PRINTS" id="PR00300">
    <property type="entry name" value="CLPPROTEASEA"/>
</dbReference>
<feature type="domain" description="Clp ATPase C-terminal" evidence="6">
    <location>
        <begin position="713"/>
        <end position="797"/>
    </location>
</feature>
<dbReference type="Pfam" id="PF17871">
    <property type="entry name" value="AAA_lid_9"/>
    <property type="match status" value="1"/>
</dbReference>
<proteinExistence type="predicted"/>
<dbReference type="InterPro" id="IPR041546">
    <property type="entry name" value="ClpA/ClpB_AAA_lid"/>
</dbReference>
<dbReference type="InterPro" id="IPR027417">
    <property type="entry name" value="P-loop_NTPase"/>
</dbReference>
<dbReference type="PANTHER" id="PTHR11638:SF175">
    <property type="entry name" value="ATP-DEPENDENT CLP PROTEASE, ATP-BINDING SUBUNIT CLPC"/>
    <property type="match status" value="1"/>
</dbReference>
<dbReference type="EMBL" id="LBUP01000007">
    <property type="protein sequence ID" value="KKQ66021.1"/>
    <property type="molecule type" value="Genomic_DNA"/>
</dbReference>
<comment type="caution">
    <text evidence="7">The sequence shown here is derived from an EMBL/GenBank/DDBJ whole genome shotgun (WGS) entry which is preliminary data.</text>
</comment>
<dbReference type="PATRIC" id="fig|1618422.5.peg.973"/>
<keyword evidence="3" id="KW-0143">Chaperone</keyword>
<feature type="domain" description="AAA+ ATPase" evidence="5">
    <location>
        <begin position="574"/>
        <end position="714"/>
    </location>
</feature>
<dbReference type="Gene3D" id="1.10.8.60">
    <property type="match status" value="2"/>
</dbReference>
<organism evidence="7 8">
    <name type="scientific">Candidatus Daviesbacteria bacterium GW2011_GWA2_38_24</name>
    <dbReference type="NCBI Taxonomy" id="1618422"/>
    <lineage>
        <taxon>Bacteria</taxon>
        <taxon>Candidatus Daviesiibacteriota</taxon>
    </lineage>
</organism>
<gene>
    <name evidence="7" type="ORF">US86_C0007G0066</name>
</gene>
<dbReference type="PANTHER" id="PTHR11638">
    <property type="entry name" value="ATP-DEPENDENT CLP PROTEASE"/>
    <property type="match status" value="1"/>
</dbReference>
<dbReference type="InterPro" id="IPR001270">
    <property type="entry name" value="ClpA/B"/>
</dbReference>
<dbReference type="InterPro" id="IPR003593">
    <property type="entry name" value="AAA+_ATPase"/>
</dbReference>
<feature type="transmembrane region" description="Helical" evidence="4">
    <location>
        <begin position="103"/>
        <end position="123"/>
    </location>
</feature>
<evidence type="ECO:0000313" key="7">
    <source>
        <dbReference type="EMBL" id="KKQ66021.1"/>
    </source>
</evidence>
<dbReference type="CDD" id="cd19499">
    <property type="entry name" value="RecA-like_ClpB_Hsp104-like"/>
    <property type="match status" value="1"/>
</dbReference>
<feature type="transmembrane region" description="Helical" evidence="4">
    <location>
        <begin position="68"/>
        <end position="91"/>
    </location>
</feature>
<keyword evidence="4" id="KW-1133">Transmembrane helix</keyword>
<dbReference type="SMART" id="SM00382">
    <property type="entry name" value="AAA"/>
    <property type="match status" value="2"/>
</dbReference>
<keyword evidence="4" id="KW-0812">Transmembrane</keyword>
<keyword evidence="4" id="KW-0472">Membrane</keyword>
<evidence type="ECO:0000256" key="1">
    <source>
        <dbReference type="ARBA" id="ARBA00022741"/>
    </source>
</evidence>
<dbReference type="Pfam" id="PF00004">
    <property type="entry name" value="AAA"/>
    <property type="match status" value="1"/>
</dbReference>
<keyword evidence="2" id="KW-0067">ATP-binding</keyword>
<dbReference type="InterPro" id="IPR050130">
    <property type="entry name" value="ClpA_ClpB"/>
</dbReference>
<evidence type="ECO:0000313" key="8">
    <source>
        <dbReference type="Proteomes" id="UP000034235"/>
    </source>
</evidence>
<keyword evidence="1" id="KW-0547">Nucleotide-binding</keyword>